<protein>
    <recommendedName>
        <fullName evidence="4">Pantoate--beta-alanine ligase</fullName>
        <ecNumber evidence="3">6.3.2.1</ecNumber>
    </recommendedName>
    <alternativeName>
        <fullName evidence="10">Pantoate-activating enzyme</fullName>
    </alternativeName>
    <alternativeName>
        <fullName evidence="9">Pantothenate synthetase</fullName>
    </alternativeName>
</protein>
<dbReference type="SUPFAM" id="SSF52374">
    <property type="entry name" value="Nucleotidylyl transferase"/>
    <property type="match status" value="1"/>
</dbReference>
<evidence type="ECO:0000256" key="11">
    <source>
        <dbReference type="ARBA" id="ARBA00048258"/>
    </source>
</evidence>
<keyword evidence="6" id="KW-0566">Pantothenate biosynthesis</keyword>
<proteinExistence type="inferred from homology"/>
<dbReference type="EMBL" id="HBED01029629">
    <property type="protein sequence ID" value="CAD8316040.1"/>
    <property type="molecule type" value="Transcribed_RNA"/>
</dbReference>
<evidence type="ECO:0000256" key="10">
    <source>
        <dbReference type="ARBA" id="ARBA00032806"/>
    </source>
</evidence>
<evidence type="ECO:0000256" key="5">
    <source>
        <dbReference type="ARBA" id="ARBA00022598"/>
    </source>
</evidence>
<evidence type="ECO:0000256" key="8">
    <source>
        <dbReference type="ARBA" id="ARBA00022840"/>
    </source>
</evidence>
<evidence type="ECO:0000256" key="4">
    <source>
        <dbReference type="ARBA" id="ARBA00015647"/>
    </source>
</evidence>
<dbReference type="NCBIfam" id="TIGR00018">
    <property type="entry name" value="panC"/>
    <property type="match status" value="1"/>
</dbReference>
<dbReference type="GO" id="GO:0005524">
    <property type="term" value="F:ATP binding"/>
    <property type="evidence" value="ECO:0007669"/>
    <property type="project" value="UniProtKB-KW"/>
</dbReference>
<evidence type="ECO:0000256" key="7">
    <source>
        <dbReference type="ARBA" id="ARBA00022741"/>
    </source>
</evidence>
<dbReference type="NCBIfam" id="TIGR00125">
    <property type="entry name" value="cyt_tran_rel"/>
    <property type="match status" value="1"/>
</dbReference>
<dbReference type="HAMAP" id="MF_00158">
    <property type="entry name" value="PanC"/>
    <property type="match status" value="1"/>
</dbReference>
<evidence type="ECO:0000256" key="2">
    <source>
        <dbReference type="ARBA" id="ARBA00009256"/>
    </source>
</evidence>
<comment type="pathway">
    <text evidence="1">Cofactor biosynthesis; (R)-pantothenate biosynthesis; (R)-pantothenate from (R)-pantoate and beta-alanine: step 1/1.</text>
</comment>
<evidence type="ECO:0000313" key="12">
    <source>
        <dbReference type="EMBL" id="CAD8316040.1"/>
    </source>
</evidence>
<dbReference type="UniPathway" id="UPA00028">
    <property type="reaction ID" value="UER00005"/>
</dbReference>
<gene>
    <name evidence="12" type="ORF">TDUB1175_LOCUS14833</name>
</gene>
<keyword evidence="7" id="KW-0547">Nucleotide-binding</keyword>
<dbReference type="InterPro" id="IPR003721">
    <property type="entry name" value="Pantoate_ligase"/>
</dbReference>
<keyword evidence="8" id="KW-0067">ATP-binding</keyword>
<dbReference type="EC" id="6.3.2.1" evidence="3"/>
<sequence length="301" mass="32608">MATATAALASARRSALTVHRTIPSIRAVRNALPPSLSVGYVPTMGALHDGHLSLVKEARSKNDVVVASIFVNPTQFRAGEDLDKYPRQFEQDADLLADLGVDHLFAPDNDTMYGRNHVTFVDPTSFDKTSEGSSRPGHFRGVATVVTKLFNIVKPTNAYFGQKDAAQCVLIRRIVEDLNMDVSVNVQNTVREDNGLAMSSRNAYLSREERKAAPIVFKSLCAAKDLFLEAAATGTLPVPAKALSTAVREVLGTEPLVSEIQYVSVDDRETMQPLTEVVSKGAIISLACQVGSVRLIDNIII</sequence>
<keyword evidence="5" id="KW-0436">Ligase</keyword>
<dbReference type="Pfam" id="PF02569">
    <property type="entry name" value="Pantoate_ligase"/>
    <property type="match status" value="1"/>
</dbReference>
<dbReference type="Gene3D" id="3.30.1300.10">
    <property type="entry name" value="Pantoate-beta-alanine ligase, C-terminal domain"/>
    <property type="match status" value="1"/>
</dbReference>
<dbReference type="InterPro" id="IPR004821">
    <property type="entry name" value="Cyt_trans-like"/>
</dbReference>
<organism evidence="12">
    <name type="scientific">Pseudictyota dubia</name>
    <dbReference type="NCBI Taxonomy" id="2749911"/>
    <lineage>
        <taxon>Eukaryota</taxon>
        <taxon>Sar</taxon>
        <taxon>Stramenopiles</taxon>
        <taxon>Ochrophyta</taxon>
        <taxon>Bacillariophyta</taxon>
        <taxon>Mediophyceae</taxon>
        <taxon>Biddulphiophycidae</taxon>
        <taxon>Eupodiscales</taxon>
        <taxon>Odontellaceae</taxon>
        <taxon>Pseudictyota</taxon>
    </lineage>
</organism>
<dbReference type="GO" id="GO:0015940">
    <property type="term" value="P:pantothenate biosynthetic process"/>
    <property type="evidence" value="ECO:0007669"/>
    <property type="project" value="UniProtKB-UniPathway"/>
</dbReference>
<name>A0A7R9W7S3_9STRA</name>
<dbReference type="CDD" id="cd00560">
    <property type="entry name" value="PanC"/>
    <property type="match status" value="1"/>
</dbReference>
<reference evidence="12" key="1">
    <citation type="submission" date="2021-01" db="EMBL/GenBank/DDBJ databases">
        <authorList>
            <person name="Corre E."/>
            <person name="Pelletier E."/>
            <person name="Niang G."/>
            <person name="Scheremetjew M."/>
            <person name="Finn R."/>
            <person name="Kale V."/>
            <person name="Holt S."/>
            <person name="Cochrane G."/>
            <person name="Meng A."/>
            <person name="Brown T."/>
            <person name="Cohen L."/>
        </authorList>
    </citation>
    <scope>NUCLEOTIDE SEQUENCE</scope>
    <source>
        <strain evidence="12">CCMP147</strain>
    </source>
</reference>
<accession>A0A7R9W7S3</accession>
<dbReference type="Gene3D" id="3.40.50.620">
    <property type="entry name" value="HUPs"/>
    <property type="match status" value="1"/>
</dbReference>
<evidence type="ECO:0000256" key="9">
    <source>
        <dbReference type="ARBA" id="ARBA00029902"/>
    </source>
</evidence>
<dbReference type="InterPro" id="IPR014729">
    <property type="entry name" value="Rossmann-like_a/b/a_fold"/>
</dbReference>
<dbReference type="FunFam" id="3.40.50.620:FF:000013">
    <property type="entry name" value="Pantothenate synthetase"/>
    <property type="match status" value="1"/>
</dbReference>
<evidence type="ECO:0000256" key="6">
    <source>
        <dbReference type="ARBA" id="ARBA00022655"/>
    </source>
</evidence>
<evidence type="ECO:0000256" key="1">
    <source>
        <dbReference type="ARBA" id="ARBA00004990"/>
    </source>
</evidence>
<dbReference type="PANTHER" id="PTHR21299">
    <property type="entry name" value="CYTIDYLATE KINASE/PANTOATE-BETA-ALANINE LIGASE"/>
    <property type="match status" value="1"/>
</dbReference>
<dbReference type="AlphaFoldDB" id="A0A7R9W7S3"/>
<comment type="similarity">
    <text evidence="2">Belongs to the pantothenate synthetase family.</text>
</comment>
<evidence type="ECO:0000256" key="3">
    <source>
        <dbReference type="ARBA" id="ARBA00012219"/>
    </source>
</evidence>
<dbReference type="GO" id="GO:0004592">
    <property type="term" value="F:pantoate-beta-alanine ligase activity"/>
    <property type="evidence" value="ECO:0007669"/>
    <property type="project" value="UniProtKB-EC"/>
</dbReference>
<dbReference type="PANTHER" id="PTHR21299:SF1">
    <property type="entry name" value="PANTOATE--BETA-ALANINE LIGASE"/>
    <property type="match status" value="1"/>
</dbReference>
<comment type="catalytic activity">
    <reaction evidence="11">
        <text>(R)-pantoate + beta-alanine + ATP = (R)-pantothenate + AMP + diphosphate + H(+)</text>
        <dbReference type="Rhea" id="RHEA:10912"/>
        <dbReference type="ChEBI" id="CHEBI:15378"/>
        <dbReference type="ChEBI" id="CHEBI:15980"/>
        <dbReference type="ChEBI" id="CHEBI:29032"/>
        <dbReference type="ChEBI" id="CHEBI:30616"/>
        <dbReference type="ChEBI" id="CHEBI:33019"/>
        <dbReference type="ChEBI" id="CHEBI:57966"/>
        <dbReference type="ChEBI" id="CHEBI:456215"/>
        <dbReference type="EC" id="6.3.2.1"/>
    </reaction>
</comment>
<dbReference type="InterPro" id="IPR042176">
    <property type="entry name" value="Pantoate_ligase_C"/>
</dbReference>